<keyword evidence="2" id="KW-1185">Reference proteome</keyword>
<accession>A0ACB8QFK3</accession>
<proteinExistence type="predicted"/>
<dbReference type="EMBL" id="MU273613">
    <property type="protein sequence ID" value="KAI0030611.1"/>
    <property type="molecule type" value="Genomic_DNA"/>
</dbReference>
<sequence length="96" mass="10667">RRQVLRIDAQDGPWTISVAENPHEPTPSYSLYVKTPTHNLTLSRTAREVADLHTKLRDAHPHAALPALPFDPTVLPQAPKRKSAFLNTLSRLASPT</sequence>
<reference evidence="1" key="1">
    <citation type="submission" date="2021-02" db="EMBL/GenBank/DDBJ databases">
        <authorList>
            <consortium name="DOE Joint Genome Institute"/>
            <person name="Ahrendt S."/>
            <person name="Looney B.P."/>
            <person name="Miyauchi S."/>
            <person name="Morin E."/>
            <person name="Drula E."/>
            <person name="Courty P.E."/>
            <person name="Chicoki N."/>
            <person name="Fauchery L."/>
            <person name="Kohler A."/>
            <person name="Kuo A."/>
            <person name="Labutti K."/>
            <person name="Pangilinan J."/>
            <person name="Lipzen A."/>
            <person name="Riley R."/>
            <person name="Andreopoulos W."/>
            <person name="He G."/>
            <person name="Johnson J."/>
            <person name="Barry K.W."/>
            <person name="Grigoriev I.V."/>
            <person name="Nagy L."/>
            <person name="Hibbett D."/>
            <person name="Henrissat B."/>
            <person name="Matheny P.B."/>
            <person name="Labbe J."/>
            <person name="Martin F."/>
        </authorList>
    </citation>
    <scope>NUCLEOTIDE SEQUENCE</scope>
    <source>
        <strain evidence="1">EC-137</strain>
    </source>
</reference>
<gene>
    <name evidence="1" type="ORF">K488DRAFT_16771</name>
</gene>
<name>A0ACB8QFK3_9AGAM</name>
<reference evidence="1" key="2">
    <citation type="journal article" date="2022" name="New Phytol.">
        <title>Evolutionary transition to the ectomycorrhizal habit in the genomes of a hyperdiverse lineage of mushroom-forming fungi.</title>
        <authorList>
            <person name="Looney B."/>
            <person name="Miyauchi S."/>
            <person name="Morin E."/>
            <person name="Drula E."/>
            <person name="Courty P.E."/>
            <person name="Kohler A."/>
            <person name="Kuo A."/>
            <person name="LaButti K."/>
            <person name="Pangilinan J."/>
            <person name="Lipzen A."/>
            <person name="Riley R."/>
            <person name="Andreopoulos W."/>
            <person name="He G."/>
            <person name="Johnson J."/>
            <person name="Nolan M."/>
            <person name="Tritt A."/>
            <person name="Barry K.W."/>
            <person name="Grigoriev I.V."/>
            <person name="Nagy L.G."/>
            <person name="Hibbett D."/>
            <person name="Henrissat B."/>
            <person name="Matheny P.B."/>
            <person name="Labbe J."/>
            <person name="Martin F.M."/>
        </authorList>
    </citation>
    <scope>NUCLEOTIDE SEQUENCE</scope>
    <source>
        <strain evidence="1">EC-137</strain>
    </source>
</reference>
<dbReference type="Proteomes" id="UP000814128">
    <property type="component" value="Unassembled WGS sequence"/>
</dbReference>
<feature type="non-terminal residue" evidence="1">
    <location>
        <position position="1"/>
    </location>
</feature>
<feature type="non-terminal residue" evidence="1">
    <location>
        <position position="96"/>
    </location>
</feature>
<evidence type="ECO:0000313" key="1">
    <source>
        <dbReference type="EMBL" id="KAI0030611.1"/>
    </source>
</evidence>
<organism evidence="1 2">
    <name type="scientific">Vararia minispora EC-137</name>
    <dbReference type="NCBI Taxonomy" id="1314806"/>
    <lineage>
        <taxon>Eukaryota</taxon>
        <taxon>Fungi</taxon>
        <taxon>Dikarya</taxon>
        <taxon>Basidiomycota</taxon>
        <taxon>Agaricomycotina</taxon>
        <taxon>Agaricomycetes</taxon>
        <taxon>Russulales</taxon>
        <taxon>Lachnocladiaceae</taxon>
        <taxon>Vararia</taxon>
    </lineage>
</organism>
<comment type="caution">
    <text evidence="1">The sequence shown here is derived from an EMBL/GenBank/DDBJ whole genome shotgun (WGS) entry which is preliminary data.</text>
</comment>
<evidence type="ECO:0000313" key="2">
    <source>
        <dbReference type="Proteomes" id="UP000814128"/>
    </source>
</evidence>
<protein>
    <submittedName>
        <fullName evidence="1">Uncharacterized protein</fullName>
    </submittedName>
</protein>